<name>A0A508A047_9GAMM</name>
<gene>
    <name evidence="2" type="ORF">FKV24_018845</name>
</gene>
<evidence type="ECO:0000313" key="3">
    <source>
        <dbReference type="Proteomes" id="UP000320431"/>
    </source>
</evidence>
<feature type="domain" description="ABC transporter Uup C-terminal" evidence="1">
    <location>
        <begin position="2"/>
        <end position="42"/>
    </location>
</feature>
<accession>A0A508A047</accession>
<dbReference type="Gene3D" id="1.10.287.380">
    <property type="entry name" value="Valyl-tRNA synthetase, C-terminal domain"/>
    <property type="match status" value="1"/>
</dbReference>
<sequence>SEAMNDPAFFQRDQARVAEHTDEVARTQAELDAAYARWGELEDATG</sequence>
<feature type="non-terminal residue" evidence="2">
    <location>
        <position position="1"/>
    </location>
</feature>
<dbReference type="RefSeq" id="WP_141483488.1">
    <property type="nucleotide sequence ID" value="NZ_VICD02000341.1"/>
</dbReference>
<dbReference type="GO" id="GO:0003677">
    <property type="term" value="F:DNA binding"/>
    <property type="evidence" value="ECO:0007669"/>
    <property type="project" value="InterPro"/>
</dbReference>
<proteinExistence type="predicted"/>
<dbReference type="Proteomes" id="UP000320431">
    <property type="component" value="Unassembled WGS sequence"/>
</dbReference>
<reference evidence="2 3" key="1">
    <citation type="submission" date="2019-10" db="EMBL/GenBank/DDBJ databases">
        <title>Lysobacter alkalisoli sp. nov., isolated from saline-alkaline soil.</title>
        <authorList>
            <person name="Sun J.-Q."/>
        </authorList>
    </citation>
    <scope>NUCLEOTIDE SEQUENCE [LARGE SCALE GENOMIC DNA]</scope>
    <source>
        <strain evidence="2 3">KCTC 42381</strain>
    </source>
</reference>
<dbReference type="AlphaFoldDB" id="A0A508A047"/>
<evidence type="ECO:0000259" key="1">
    <source>
        <dbReference type="Pfam" id="PF16326"/>
    </source>
</evidence>
<protein>
    <recommendedName>
        <fullName evidence="1">ABC transporter Uup C-terminal domain-containing protein</fullName>
    </recommendedName>
</protein>
<evidence type="ECO:0000313" key="2">
    <source>
        <dbReference type="EMBL" id="KAB8161671.1"/>
    </source>
</evidence>
<organism evidence="2 3">
    <name type="scientific">Marilutibacter maris</name>
    <dbReference type="NCBI Taxonomy" id="1605891"/>
    <lineage>
        <taxon>Bacteria</taxon>
        <taxon>Pseudomonadati</taxon>
        <taxon>Pseudomonadota</taxon>
        <taxon>Gammaproteobacteria</taxon>
        <taxon>Lysobacterales</taxon>
        <taxon>Lysobacteraceae</taxon>
        <taxon>Marilutibacter</taxon>
    </lineage>
</organism>
<dbReference type="InterPro" id="IPR032524">
    <property type="entry name" value="ABC_tran_C"/>
</dbReference>
<dbReference type="EMBL" id="VICD02000341">
    <property type="protein sequence ID" value="KAB8161671.1"/>
    <property type="molecule type" value="Genomic_DNA"/>
</dbReference>
<dbReference type="Pfam" id="PF16326">
    <property type="entry name" value="ABC_tran_CTD"/>
    <property type="match status" value="1"/>
</dbReference>
<dbReference type="InterPro" id="IPR037118">
    <property type="entry name" value="Val-tRNA_synth_C_sf"/>
</dbReference>
<comment type="caution">
    <text evidence="2">The sequence shown here is derived from an EMBL/GenBank/DDBJ whole genome shotgun (WGS) entry which is preliminary data.</text>
</comment>